<feature type="compositionally biased region" description="Low complexity" evidence="1">
    <location>
        <begin position="705"/>
        <end position="743"/>
    </location>
</feature>
<feature type="region of interest" description="Disordered" evidence="1">
    <location>
        <begin position="673"/>
        <end position="809"/>
    </location>
</feature>
<evidence type="ECO:0000313" key="2">
    <source>
        <dbReference type="EMBL" id="KAK7462822.1"/>
    </source>
</evidence>
<protein>
    <submittedName>
        <fullName evidence="2">Uncharacterized protein</fullName>
    </submittedName>
</protein>
<name>A0ABR1JKK3_9AGAR</name>
<accession>A0ABR1JKK3</accession>
<feature type="region of interest" description="Disordered" evidence="1">
    <location>
        <begin position="833"/>
        <end position="1004"/>
    </location>
</feature>
<feature type="compositionally biased region" description="Low complexity" evidence="1">
    <location>
        <begin position="946"/>
        <end position="955"/>
    </location>
</feature>
<feature type="compositionally biased region" description="Basic and acidic residues" evidence="1">
    <location>
        <begin position="750"/>
        <end position="760"/>
    </location>
</feature>
<feature type="compositionally biased region" description="Acidic residues" evidence="1">
    <location>
        <begin position="989"/>
        <end position="1004"/>
    </location>
</feature>
<dbReference type="EMBL" id="JBANRG010000010">
    <property type="protein sequence ID" value="KAK7462822.1"/>
    <property type="molecule type" value="Genomic_DNA"/>
</dbReference>
<feature type="compositionally biased region" description="Low complexity" evidence="1">
    <location>
        <begin position="430"/>
        <end position="464"/>
    </location>
</feature>
<feature type="region of interest" description="Disordered" evidence="1">
    <location>
        <begin position="177"/>
        <end position="250"/>
    </location>
</feature>
<organism evidence="2 3">
    <name type="scientific">Marasmiellus scandens</name>
    <dbReference type="NCBI Taxonomy" id="2682957"/>
    <lineage>
        <taxon>Eukaryota</taxon>
        <taxon>Fungi</taxon>
        <taxon>Dikarya</taxon>
        <taxon>Basidiomycota</taxon>
        <taxon>Agaricomycotina</taxon>
        <taxon>Agaricomycetes</taxon>
        <taxon>Agaricomycetidae</taxon>
        <taxon>Agaricales</taxon>
        <taxon>Marasmiineae</taxon>
        <taxon>Omphalotaceae</taxon>
        <taxon>Marasmiellus</taxon>
    </lineage>
</organism>
<reference evidence="2 3" key="1">
    <citation type="submission" date="2024-01" db="EMBL/GenBank/DDBJ databases">
        <title>A draft genome for the cacao thread blight pathogen Marasmiellus scandens.</title>
        <authorList>
            <person name="Baruah I.K."/>
            <person name="Leung J."/>
            <person name="Bukari Y."/>
            <person name="Amoako-Attah I."/>
            <person name="Meinhardt L.W."/>
            <person name="Bailey B.A."/>
            <person name="Cohen S.P."/>
        </authorList>
    </citation>
    <scope>NUCLEOTIDE SEQUENCE [LARGE SCALE GENOMIC DNA]</scope>
    <source>
        <strain evidence="2 3">GH-19</strain>
    </source>
</reference>
<feature type="compositionally biased region" description="Polar residues" evidence="1">
    <location>
        <begin position="619"/>
        <end position="638"/>
    </location>
</feature>
<gene>
    <name evidence="2" type="ORF">VKT23_007401</name>
</gene>
<feature type="compositionally biased region" description="Acidic residues" evidence="1">
    <location>
        <begin position="529"/>
        <end position="548"/>
    </location>
</feature>
<feature type="region of interest" description="Disordered" evidence="1">
    <location>
        <begin position="382"/>
        <end position="465"/>
    </location>
</feature>
<proteinExistence type="predicted"/>
<feature type="region of interest" description="Disordered" evidence="1">
    <location>
        <begin position="1"/>
        <end position="161"/>
    </location>
</feature>
<sequence>MPLGAGSRSSPIFISDDEDDSYSPDIEILSPPTRSKTLHTQGRPAKPKKAPTHQVTKQQPTPETSSKKRKRKREQSNAPGHRQAHNGGPGPSSHKNKRAKQDRPKNNLRYEPSDVPYSGDPYMASLPPRPFTYATEDIPYYSFPSTNDHDDYNDDDSPLLSSSEWVNSMVRAAKPPIEDFAYTSPPPRGYVSEHTPDPMPVEPGPSASTSAVTLEASTSLSSETPSPKKPPPSNVIGMPIERDPDGKRGSFKITQSTIFEAQPSVTFPHVPHPPKTLIMEQLPKTHRTFSFVQSWCEKACGSSPSFYAIEASAAKALVELPSVALAKKAWGSPKLGKGLSGLNSVQLKGKPREDLIRVWWYQPPSPEPVFVRKELEEGEIEDEAAVDDVTPRETKKERKARLAKAQKEEKAKKREKARAAAEALQKEKAQAQAQTRTITPSTSSTSTYSLPSLYSDPYDPSMPIMMPPMYMPLQYPPNPPPPPPPLQPTWFVPPMPSSLPPPLPPPLPESHSHWHSPPGDPYFDVGMGDYDDPINVDDDTMDIDDLDMDLSSPVETTRSIISQPPDPSDPVDLPEDSPLLPPKPFARVNVITPSEPYRVLPTPTPTPPNEPMSMVSGVGKSSATCPSAPTLSSSSAITAPSEPRAMKNAPREPSFAKRSLLARQKELEERILKSKLELERKQAVTSVIRPASAQSQSEPQPELVPDPIASVPSSSSVSDVGLGGVPDPIASVPSSSSVSDLPDAQAVDDSPSKKEMEENLRQLVLASQKRRKAAAAAAAANSASPPVLSTSTVPPMARPPSAEASLTQSPIVEVPKSSLDDLAVSFINETFQTLQPGPSSASPKPPTPTSTLSVSTPVSVQAPKPIPASASLPVPVSAPVKPPLPSNPTSTSTSLAAKRLQLEQNIAETKRLMEKLSKATTKQERDSTLARIREISRNTTGEDNNSGSRPGSAPSTPAPAPISYPSFLTASVKSPWPDSVLGGGILILSDDEDDDDEDGVEDGS</sequence>
<keyword evidence="3" id="KW-1185">Reference proteome</keyword>
<feature type="region of interest" description="Disordered" evidence="1">
    <location>
        <begin position="495"/>
        <end position="660"/>
    </location>
</feature>
<comment type="caution">
    <text evidence="2">The sequence shown here is derived from an EMBL/GenBank/DDBJ whole genome shotgun (WGS) entry which is preliminary data.</text>
</comment>
<feature type="compositionally biased region" description="Low complexity" evidence="1">
    <location>
        <begin position="206"/>
        <end position="225"/>
    </location>
</feature>
<feature type="compositionally biased region" description="Basic and acidic residues" evidence="1">
    <location>
        <begin position="673"/>
        <end position="682"/>
    </location>
</feature>
<dbReference type="Proteomes" id="UP001498398">
    <property type="component" value="Unassembled WGS sequence"/>
</dbReference>
<feature type="compositionally biased region" description="Polar residues" evidence="1">
    <location>
        <begin position="53"/>
        <end position="64"/>
    </location>
</feature>
<feature type="compositionally biased region" description="Basic and acidic residues" evidence="1">
    <location>
        <begin position="908"/>
        <end position="936"/>
    </location>
</feature>
<evidence type="ECO:0000313" key="3">
    <source>
        <dbReference type="Proteomes" id="UP001498398"/>
    </source>
</evidence>
<feature type="compositionally biased region" description="Low complexity" evidence="1">
    <location>
        <begin position="774"/>
        <end position="795"/>
    </location>
</feature>
<feature type="compositionally biased region" description="Low complexity" evidence="1">
    <location>
        <begin position="849"/>
        <end position="860"/>
    </location>
</feature>
<evidence type="ECO:0000256" key="1">
    <source>
        <dbReference type="SAM" id="MobiDB-lite"/>
    </source>
</evidence>
<feature type="compositionally biased region" description="Pro residues" evidence="1">
    <location>
        <begin position="495"/>
        <end position="508"/>
    </location>
</feature>